<sequence length="94" mass="10378">MSIITTSARPDPASGAALTWKQAADDVFVATRDGEFAGFISIDRHEHVAHNRHSLRIGSYPTMAAARAALCGSSSRPRRTWRDRFPRRRAAGTR</sequence>
<organism evidence="2 3">
    <name type="scientific">Microbacterium pseudoresistens</name>
    <dbReference type="NCBI Taxonomy" id="640634"/>
    <lineage>
        <taxon>Bacteria</taxon>
        <taxon>Bacillati</taxon>
        <taxon>Actinomycetota</taxon>
        <taxon>Actinomycetes</taxon>
        <taxon>Micrococcales</taxon>
        <taxon>Microbacteriaceae</taxon>
        <taxon>Microbacterium</taxon>
    </lineage>
</organism>
<feature type="region of interest" description="Disordered" evidence="1">
    <location>
        <begin position="74"/>
        <end position="94"/>
    </location>
</feature>
<evidence type="ECO:0000313" key="3">
    <source>
        <dbReference type="Proteomes" id="UP000552045"/>
    </source>
</evidence>
<reference evidence="2 3" key="1">
    <citation type="submission" date="2020-07" db="EMBL/GenBank/DDBJ databases">
        <title>Sequencing the genomes of 1000 actinobacteria strains.</title>
        <authorList>
            <person name="Klenk H.-P."/>
        </authorList>
    </citation>
    <scope>NUCLEOTIDE SEQUENCE [LARGE SCALE GENOMIC DNA]</scope>
    <source>
        <strain evidence="2 3">DSM 22185</strain>
    </source>
</reference>
<evidence type="ECO:0000313" key="2">
    <source>
        <dbReference type="EMBL" id="NYD53739.1"/>
    </source>
</evidence>
<keyword evidence="3" id="KW-1185">Reference proteome</keyword>
<comment type="caution">
    <text evidence="2">The sequence shown here is derived from an EMBL/GenBank/DDBJ whole genome shotgun (WGS) entry which is preliminary data.</text>
</comment>
<dbReference type="EMBL" id="JACCBH010000001">
    <property type="protein sequence ID" value="NYD53739.1"/>
    <property type="molecule type" value="Genomic_DNA"/>
</dbReference>
<protein>
    <submittedName>
        <fullName evidence="2">Uncharacterized protein</fullName>
    </submittedName>
</protein>
<gene>
    <name evidence="2" type="ORF">BKA02_000794</name>
</gene>
<proteinExistence type="predicted"/>
<evidence type="ECO:0000256" key="1">
    <source>
        <dbReference type="SAM" id="MobiDB-lite"/>
    </source>
</evidence>
<dbReference type="Proteomes" id="UP000552045">
    <property type="component" value="Unassembled WGS sequence"/>
</dbReference>
<feature type="compositionally biased region" description="Basic residues" evidence="1">
    <location>
        <begin position="76"/>
        <end position="94"/>
    </location>
</feature>
<accession>A0A7Y9JNI3</accession>
<dbReference type="AlphaFoldDB" id="A0A7Y9JNI3"/>
<name>A0A7Y9JNI3_9MICO</name>
<dbReference type="RefSeq" id="WP_179431522.1">
    <property type="nucleotide sequence ID" value="NZ_BAABLC010000007.1"/>
</dbReference>